<evidence type="ECO:0000313" key="1">
    <source>
        <dbReference type="EMBL" id="EHK98464.1"/>
    </source>
</evidence>
<accession>H0ESN0</accession>
<organism evidence="1 2">
    <name type="scientific">Glarea lozoyensis (strain ATCC 74030 / MF5533)</name>
    <dbReference type="NCBI Taxonomy" id="1104152"/>
    <lineage>
        <taxon>Eukaryota</taxon>
        <taxon>Fungi</taxon>
        <taxon>Dikarya</taxon>
        <taxon>Ascomycota</taxon>
        <taxon>Pezizomycotina</taxon>
        <taxon>Leotiomycetes</taxon>
        <taxon>Helotiales</taxon>
        <taxon>Helotiaceae</taxon>
        <taxon>Glarea</taxon>
    </lineage>
</organism>
<keyword evidence="2" id="KW-1185">Reference proteome</keyword>
<evidence type="ECO:0000313" key="2">
    <source>
        <dbReference type="Proteomes" id="UP000005446"/>
    </source>
</evidence>
<sequence length="72" mass="8290">MDEPARLVATSFSVGDDDGRYISFSTVWMRIYCLNTISNLFQSTNAARLLRWRPKIRRLSCITTPSPHLREG</sequence>
<dbReference type="InParanoid" id="H0ESN0"/>
<protein>
    <submittedName>
        <fullName evidence="1">Uncharacterized protein</fullName>
    </submittedName>
</protein>
<dbReference type="HOGENOM" id="CLU_2722461_0_0_1"/>
<comment type="caution">
    <text evidence="1">The sequence shown here is derived from an EMBL/GenBank/DDBJ whole genome shotgun (WGS) entry which is preliminary data.</text>
</comment>
<proteinExistence type="predicted"/>
<gene>
    <name evidence="1" type="ORF">M7I_5708</name>
</gene>
<name>H0ESN0_GLAL7</name>
<dbReference type="AlphaFoldDB" id="H0ESN0"/>
<dbReference type="EMBL" id="AGUE01000149">
    <property type="protein sequence ID" value="EHK98464.1"/>
    <property type="molecule type" value="Genomic_DNA"/>
</dbReference>
<dbReference type="Proteomes" id="UP000005446">
    <property type="component" value="Unassembled WGS sequence"/>
</dbReference>
<reference evidence="1 2" key="1">
    <citation type="journal article" date="2012" name="Eukaryot. Cell">
        <title>Genome sequence of the fungus Glarea lozoyensis: the first genome sequence of a species from the Helotiaceae family.</title>
        <authorList>
            <person name="Youssar L."/>
            <person name="Gruening B.A."/>
            <person name="Erxleben A."/>
            <person name="Guenther S."/>
            <person name="Huettel W."/>
        </authorList>
    </citation>
    <scope>NUCLEOTIDE SEQUENCE [LARGE SCALE GENOMIC DNA]</scope>
    <source>
        <strain evidence="2">ATCC 74030 / MF5533</strain>
    </source>
</reference>